<protein>
    <submittedName>
        <fullName evidence="1">Uncharacterized protein</fullName>
    </submittedName>
</protein>
<organism evidence="1">
    <name type="scientific">uncultured Caudovirales phage</name>
    <dbReference type="NCBI Taxonomy" id="2100421"/>
    <lineage>
        <taxon>Viruses</taxon>
        <taxon>Duplodnaviria</taxon>
        <taxon>Heunggongvirae</taxon>
        <taxon>Uroviricota</taxon>
        <taxon>Caudoviricetes</taxon>
        <taxon>Peduoviridae</taxon>
        <taxon>Maltschvirus</taxon>
        <taxon>Maltschvirus maltsch</taxon>
    </lineage>
</organism>
<name>A0A6J5MAU8_9CAUD</name>
<sequence>MDDLIRDIFPVRKTIDDAVDEAELLSFRYQNKLNLP</sequence>
<gene>
    <name evidence="1" type="ORF">UFOVP443_16</name>
</gene>
<dbReference type="EMBL" id="LR796404">
    <property type="protein sequence ID" value="CAB4142166.1"/>
    <property type="molecule type" value="Genomic_DNA"/>
</dbReference>
<evidence type="ECO:0000313" key="1">
    <source>
        <dbReference type="EMBL" id="CAB4142166.1"/>
    </source>
</evidence>
<proteinExistence type="predicted"/>
<reference evidence="1" key="1">
    <citation type="submission" date="2020-04" db="EMBL/GenBank/DDBJ databases">
        <authorList>
            <person name="Chiriac C."/>
            <person name="Salcher M."/>
            <person name="Ghai R."/>
            <person name="Kavagutti S V."/>
        </authorList>
    </citation>
    <scope>NUCLEOTIDE SEQUENCE</scope>
</reference>
<accession>A0A6J5MAU8</accession>